<evidence type="ECO:0000256" key="16">
    <source>
        <dbReference type="HAMAP-Rule" id="MF_00426"/>
    </source>
</evidence>
<dbReference type="GO" id="GO:0005886">
    <property type="term" value="C:plasma membrane"/>
    <property type="evidence" value="ECO:0007669"/>
    <property type="project" value="UniProtKB-SubCell"/>
</dbReference>
<evidence type="ECO:0000256" key="13">
    <source>
        <dbReference type="ARBA" id="ARBA00023075"/>
    </source>
</evidence>
<accession>A0A4R2F152</accession>
<proteinExistence type="inferred from homology"/>
<evidence type="ECO:0000256" key="11">
    <source>
        <dbReference type="ARBA" id="ARBA00023053"/>
    </source>
</evidence>
<feature type="modified residue" description="FMN phosphoryl threonine" evidence="16 17">
    <location>
        <position position="217"/>
    </location>
</feature>
<evidence type="ECO:0000256" key="5">
    <source>
        <dbReference type="ARBA" id="ARBA00022630"/>
    </source>
</evidence>
<dbReference type="InterPro" id="IPR004338">
    <property type="entry name" value="NqrB/RnfD"/>
</dbReference>
<sequence>MSLRSFIDKIKPNFEKGGKYAKLQSTFDAFESFLYVPKKVTTHGSQIRDAVDLKRIMSVVIIALVPALLFGMWNVGFQHARSLGQVDTWTFWQMFGFGALKVMPIVVVSYVVGLGIEFIAAQMRGHEVNEGFLVSGMLIPLIMPVDAPLWMVAVSTAFAVIFGKEVFGGTGMNIFNPALLARAFMFFAYPSKISGDFVWIAGLTGGDGVVDGFSGATPLAIAKSNLVDKLPSAYDMFMGYIPGSIGETSTLAILIGAAILIFTGIGNWKIMLSVFAGGAVMGLIFNVIGINPYMELPFYYHFIMGGFAFGAVFMATDPVTAAQTERGKWIYGFLVGLMAVLIRVFNPAYPEGMMLSILLLNTFAPLIDHFVVESNIKRRLKRAKVKA</sequence>
<dbReference type="AlphaFoldDB" id="A0A4R2F152"/>
<evidence type="ECO:0000256" key="12">
    <source>
        <dbReference type="ARBA" id="ARBA00023065"/>
    </source>
</evidence>
<dbReference type="OrthoDB" id="9776359at2"/>
<comment type="subcellular location">
    <subcellularLocation>
        <location evidence="16">Cell membrane</location>
        <topology evidence="16">Multi-pass membrane protein</topology>
    </subcellularLocation>
</comment>
<dbReference type="InterPro" id="IPR010966">
    <property type="entry name" value="NqrB"/>
</dbReference>
<dbReference type="Pfam" id="PF03116">
    <property type="entry name" value="NQR2_RnfD_RnfE"/>
    <property type="match status" value="1"/>
</dbReference>
<keyword evidence="5 16" id="KW-0285">Flavoprotein</keyword>
<feature type="transmembrane region" description="Helical" evidence="16">
    <location>
        <begin position="197"/>
        <end position="221"/>
    </location>
</feature>
<keyword evidence="7 16" id="KW-0812">Transmembrane</keyword>
<dbReference type="PIRSF" id="PIRSF016055">
    <property type="entry name" value="NADH-UbQ_OxRdtase_B_su"/>
    <property type="match status" value="1"/>
</dbReference>
<feature type="transmembrane region" description="Helical" evidence="16">
    <location>
        <begin position="241"/>
        <end position="263"/>
    </location>
</feature>
<evidence type="ECO:0000256" key="10">
    <source>
        <dbReference type="ARBA" id="ARBA00023027"/>
    </source>
</evidence>
<comment type="subunit">
    <text evidence="16">Composed of six subunits; NqrA, NqrB, NqrC, NqrD, NqrE and NqrF.</text>
</comment>
<evidence type="ECO:0000256" key="7">
    <source>
        <dbReference type="ARBA" id="ARBA00022692"/>
    </source>
</evidence>
<dbReference type="EC" id="7.2.1.1" evidence="16"/>
<dbReference type="PANTHER" id="PTHR30578">
    <property type="entry name" value="ELECTRON TRANSPORT COMPLEX PROTEIN RNFD"/>
    <property type="match status" value="1"/>
</dbReference>
<feature type="transmembrane region" description="Helical" evidence="16">
    <location>
        <begin position="352"/>
        <end position="372"/>
    </location>
</feature>
<evidence type="ECO:0000313" key="18">
    <source>
        <dbReference type="EMBL" id="TCN70699.1"/>
    </source>
</evidence>
<keyword evidence="10 16" id="KW-0520">NAD</keyword>
<feature type="transmembrane region" description="Helical" evidence="16">
    <location>
        <begin position="328"/>
        <end position="346"/>
    </location>
</feature>
<evidence type="ECO:0000256" key="4">
    <source>
        <dbReference type="ARBA" id="ARBA00022553"/>
    </source>
</evidence>
<reference evidence="18 19" key="1">
    <citation type="submission" date="2019-03" db="EMBL/GenBank/DDBJ databases">
        <title>Genomic Encyclopedia of Archaeal and Bacterial Type Strains, Phase II (KMG-II): from individual species to whole genera.</title>
        <authorList>
            <person name="Goeker M."/>
        </authorList>
    </citation>
    <scope>NUCLEOTIDE SEQUENCE [LARGE SCALE GENOMIC DNA]</scope>
    <source>
        <strain evidence="18 19">RL-C</strain>
    </source>
</reference>
<dbReference type="GO" id="GO:0022904">
    <property type="term" value="P:respiratory electron transport chain"/>
    <property type="evidence" value="ECO:0007669"/>
    <property type="project" value="InterPro"/>
</dbReference>
<organism evidence="18 19">
    <name type="scientific">Acetobacteroides hydrogenigenes</name>
    <dbReference type="NCBI Taxonomy" id="979970"/>
    <lineage>
        <taxon>Bacteria</taxon>
        <taxon>Pseudomonadati</taxon>
        <taxon>Bacteroidota</taxon>
        <taxon>Bacteroidia</taxon>
        <taxon>Bacteroidales</taxon>
        <taxon>Rikenellaceae</taxon>
        <taxon>Acetobacteroides</taxon>
    </lineage>
</organism>
<dbReference type="PANTHER" id="PTHR30578:SF1">
    <property type="entry name" value="NA(+)-TRANSLOCATING NADH-QUINONE REDUCTASE SUBUNIT B"/>
    <property type="match status" value="1"/>
</dbReference>
<keyword evidence="1 16" id="KW-0813">Transport</keyword>
<comment type="catalytic activity">
    <reaction evidence="16">
        <text>a ubiquinone + n Na(+)(in) + NADH + H(+) = a ubiquinol + n Na(+)(out) + NAD(+)</text>
        <dbReference type="Rhea" id="RHEA:47748"/>
        <dbReference type="Rhea" id="RHEA-COMP:9565"/>
        <dbReference type="Rhea" id="RHEA-COMP:9566"/>
        <dbReference type="ChEBI" id="CHEBI:15378"/>
        <dbReference type="ChEBI" id="CHEBI:16389"/>
        <dbReference type="ChEBI" id="CHEBI:17976"/>
        <dbReference type="ChEBI" id="CHEBI:29101"/>
        <dbReference type="ChEBI" id="CHEBI:57540"/>
        <dbReference type="ChEBI" id="CHEBI:57945"/>
        <dbReference type="EC" id="7.2.1.1"/>
    </reaction>
</comment>
<comment type="similarity">
    <text evidence="16">Belongs to the NqrB/RnfD family.</text>
</comment>
<keyword evidence="4 16" id="KW-0597">Phosphoprotein</keyword>
<feature type="transmembrane region" description="Helical" evidence="16">
    <location>
        <begin position="270"/>
        <end position="292"/>
    </location>
</feature>
<protein>
    <recommendedName>
        <fullName evidence="16">Na(+)-translocating NADH-quinone reductase subunit B</fullName>
        <shortName evidence="16">Na(+)-NQR subunit B</shortName>
        <shortName evidence="16">Na(+)-translocating NQR subunit B</shortName>
        <ecNumber evidence="16">7.2.1.1</ecNumber>
    </recommendedName>
    <alternativeName>
        <fullName evidence="16">NQR complex subunit B</fullName>
    </alternativeName>
    <alternativeName>
        <fullName evidence="16">NQR-1 subunit B</fullName>
    </alternativeName>
</protein>
<dbReference type="NCBIfam" id="TIGR01937">
    <property type="entry name" value="nqrB"/>
    <property type="match status" value="1"/>
</dbReference>
<dbReference type="EMBL" id="SLWB01000003">
    <property type="protein sequence ID" value="TCN70699.1"/>
    <property type="molecule type" value="Genomic_DNA"/>
</dbReference>
<evidence type="ECO:0000256" key="1">
    <source>
        <dbReference type="ARBA" id="ARBA00022448"/>
    </source>
</evidence>
<evidence type="ECO:0000256" key="6">
    <source>
        <dbReference type="ARBA" id="ARBA00022643"/>
    </source>
</evidence>
<keyword evidence="9 16" id="KW-1133">Transmembrane helix</keyword>
<keyword evidence="11 16" id="KW-0915">Sodium</keyword>
<dbReference type="GO" id="GO:0006814">
    <property type="term" value="P:sodium ion transport"/>
    <property type="evidence" value="ECO:0007669"/>
    <property type="project" value="UniProtKB-UniRule"/>
</dbReference>
<comment type="caution">
    <text evidence="18">The sequence shown here is derived from an EMBL/GenBank/DDBJ whole genome shotgun (WGS) entry which is preliminary data.</text>
</comment>
<evidence type="ECO:0000256" key="17">
    <source>
        <dbReference type="PIRSR" id="PIRSR016055-50"/>
    </source>
</evidence>
<evidence type="ECO:0000256" key="8">
    <source>
        <dbReference type="ARBA" id="ARBA00022967"/>
    </source>
</evidence>
<dbReference type="GO" id="GO:0055085">
    <property type="term" value="P:transmembrane transport"/>
    <property type="evidence" value="ECO:0007669"/>
    <property type="project" value="InterPro"/>
</dbReference>
<feature type="transmembrane region" description="Helical" evidence="16">
    <location>
        <begin position="298"/>
        <end position="316"/>
    </location>
</feature>
<evidence type="ECO:0000256" key="3">
    <source>
        <dbReference type="ARBA" id="ARBA00022519"/>
    </source>
</evidence>
<feature type="transmembrane region" description="Helical" evidence="16">
    <location>
        <begin position="95"/>
        <end position="120"/>
    </location>
</feature>
<evidence type="ECO:0000313" key="19">
    <source>
        <dbReference type="Proteomes" id="UP000294830"/>
    </source>
</evidence>
<name>A0A4R2F152_9BACT</name>
<keyword evidence="3" id="KW-0997">Cell inner membrane</keyword>
<keyword evidence="2 16" id="KW-1003">Cell membrane</keyword>
<keyword evidence="6 16" id="KW-0288">FMN</keyword>
<feature type="transmembrane region" description="Helical" evidence="16">
    <location>
        <begin position="132"/>
        <end position="162"/>
    </location>
</feature>
<dbReference type="Proteomes" id="UP000294830">
    <property type="component" value="Unassembled WGS sequence"/>
</dbReference>
<feature type="transmembrane region" description="Helical" evidence="16">
    <location>
        <begin position="174"/>
        <end position="190"/>
    </location>
</feature>
<gene>
    <name evidence="16" type="primary">nqrB</name>
    <name evidence="18" type="ORF">CLV25_103223</name>
</gene>
<comment type="cofactor">
    <cofactor evidence="16 17">
        <name>FMN</name>
        <dbReference type="ChEBI" id="CHEBI:58210"/>
    </cofactor>
</comment>
<dbReference type="GO" id="GO:0010181">
    <property type="term" value="F:FMN binding"/>
    <property type="evidence" value="ECO:0007669"/>
    <property type="project" value="InterPro"/>
</dbReference>
<evidence type="ECO:0000256" key="15">
    <source>
        <dbReference type="ARBA" id="ARBA00023201"/>
    </source>
</evidence>
<keyword evidence="19" id="KW-1185">Reference proteome</keyword>
<evidence type="ECO:0000256" key="14">
    <source>
        <dbReference type="ARBA" id="ARBA00023136"/>
    </source>
</evidence>
<keyword evidence="12 16" id="KW-0406">Ion transport</keyword>
<feature type="transmembrane region" description="Helical" evidence="16">
    <location>
        <begin position="56"/>
        <end position="75"/>
    </location>
</feature>
<dbReference type="RefSeq" id="WP_131838555.1">
    <property type="nucleotide sequence ID" value="NZ_SLWB01000003.1"/>
</dbReference>
<comment type="function">
    <text evidence="16">NQR complex catalyzes the reduction of ubiquinone-1 to ubiquinol by two successive reactions, coupled with the transport of Na(+) ions from the cytoplasm to the periplasm. NqrA to NqrE are probably involved in the second step, the conversion of ubisemiquinone to ubiquinol.</text>
</comment>
<dbReference type="NCBIfam" id="NF003756">
    <property type="entry name" value="PRK05349.1"/>
    <property type="match status" value="1"/>
</dbReference>
<keyword evidence="15 16" id="KW-0739">Sodium transport</keyword>
<evidence type="ECO:0000256" key="2">
    <source>
        <dbReference type="ARBA" id="ARBA00022475"/>
    </source>
</evidence>
<keyword evidence="14 16" id="KW-0472">Membrane</keyword>
<keyword evidence="8 16" id="KW-1278">Translocase</keyword>
<dbReference type="HAMAP" id="MF_00426">
    <property type="entry name" value="NqrB"/>
    <property type="match status" value="1"/>
</dbReference>
<keyword evidence="13 16" id="KW-0830">Ubiquinone</keyword>
<dbReference type="GO" id="GO:0016655">
    <property type="term" value="F:oxidoreductase activity, acting on NAD(P)H, quinone or similar compound as acceptor"/>
    <property type="evidence" value="ECO:0007669"/>
    <property type="project" value="UniProtKB-UniRule"/>
</dbReference>
<evidence type="ECO:0000256" key="9">
    <source>
        <dbReference type="ARBA" id="ARBA00022989"/>
    </source>
</evidence>